<accession>A0A022R3Y7</accession>
<evidence type="ECO:0000313" key="6">
    <source>
        <dbReference type="EMBL" id="EYU34921.1"/>
    </source>
</evidence>
<evidence type="ECO:0000256" key="2">
    <source>
        <dbReference type="ARBA" id="ARBA00023242"/>
    </source>
</evidence>
<evidence type="ECO:0000256" key="1">
    <source>
        <dbReference type="ARBA" id="ARBA00004123"/>
    </source>
</evidence>
<evidence type="ECO:0000256" key="3">
    <source>
        <dbReference type="SAM" id="MobiDB-lite"/>
    </source>
</evidence>
<feature type="compositionally biased region" description="Basic and acidic residues" evidence="3">
    <location>
        <begin position="21"/>
        <end position="31"/>
    </location>
</feature>
<feature type="domain" description="KNOX2" evidence="5">
    <location>
        <begin position="141"/>
        <end position="189"/>
    </location>
</feature>
<evidence type="ECO:0000259" key="5">
    <source>
        <dbReference type="SMART" id="SM01256"/>
    </source>
</evidence>
<dbReference type="eggNOG" id="KOG0773">
    <property type="taxonomic scope" value="Eukaryota"/>
</dbReference>
<dbReference type="InterPro" id="IPR005540">
    <property type="entry name" value="KNOX1"/>
</dbReference>
<evidence type="ECO:0008006" key="8">
    <source>
        <dbReference type="Google" id="ProtNLM"/>
    </source>
</evidence>
<dbReference type="SMART" id="SM01256">
    <property type="entry name" value="KNOX2"/>
    <property type="match status" value="1"/>
</dbReference>
<dbReference type="EMBL" id="KI630643">
    <property type="protein sequence ID" value="EYU34921.1"/>
    <property type="molecule type" value="Genomic_DNA"/>
</dbReference>
<keyword evidence="7" id="KW-1185">Reference proteome</keyword>
<feature type="region of interest" description="Disordered" evidence="3">
    <location>
        <begin position="21"/>
        <end position="100"/>
    </location>
</feature>
<evidence type="ECO:0000313" key="7">
    <source>
        <dbReference type="Proteomes" id="UP000030748"/>
    </source>
</evidence>
<organism evidence="6 7">
    <name type="scientific">Erythranthe guttata</name>
    <name type="common">Yellow monkey flower</name>
    <name type="synonym">Mimulus guttatus</name>
    <dbReference type="NCBI Taxonomy" id="4155"/>
    <lineage>
        <taxon>Eukaryota</taxon>
        <taxon>Viridiplantae</taxon>
        <taxon>Streptophyta</taxon>
        <taxon>Embryophyta</taxon>
        <taxon>Tracheophyta</taxon>
        <taxon>Spermatophyta</taxon>
        <taxon>Magnoliopsida</taxon>
        <taxon>eudicotyledons</taxon>
        <taxon>Gunneridae</taxon>
        <taxon>Pentapetalae</taxon>
        <taxon>asterids</taxon>
        <taxon>lamiids</taxon>
        <taxon>Lamiales</taxon>
        <taxon>Phrymaceae</taxon>
        <taxon>Erythranthe</taxon>
    </lineage>
</organism>
<dbReference type="Pfam" id="PF03790">
    <property type="entry name" value="KNOX1"/>
    <property type="match status" value="1"/>
</dbReference>
<dbReference type="Proteomes" id="UP000030748">
    <property type="component" value="Unassembled WGS sequence"/>
</dbReference>
<keyword evidence="2" id="KW-0539">Nucleus</keyword>
<dbReference type="SMART" id="SM01255">
    <property type="entry name" value="KNOX1"/>
    <property type="match status" value="1"/>
</dbReference>
<dbReference type="GO" id="GO:0003677">
    <property type="term" value="F:DNA binding"/>
    <property type="evidence" value="ECO:0007669"/>
    <property type="project" value="InterPro"/>
</dbReference>
<feature type="compositionally biased region" description="Low complexity" evidence="3">
    <location>
        <begin position="53"/>
        <end position="74"/>
    </location>
</feature>
<evidence type="ECO:0000259" key="4">
    <source>
        <dbReference type="SMART" id="SM01255"/>
    </source>
</evidence>
<protein>
    <recommendedName>
        <fullName evidence="8">KNOX1 domain-containing protein</fullName>
    </recommendedName>
</protein>
<dbReference type="Pfam" id="PF03791">
    <property type="entry name" value="KNOX2"/>
    <property type="match status" value="1"/>
</dbReference>
<dbReference type="AlphaFoldDB" id="A0A022R3Y7"/>
<sequence length="198" mass="22105">MPLHHPHYSDNHASVFRSLLPDHHLSPDDKPSQAPPPTTTTTAWLNHHHHHQWLPTQSQLSPTTPPDNNNNNNNDHLHHDSGAAGDKSNSSGGGGGSSTNWEREKYKADILSHPLYEQLLSAHVSCLRIATPVDQLPRIDAQLAQSQQTHYVLLLSSFKEQLQQHVRVHAMEAVMACWELEQSLQSLTGDKTGNERFA</sequence>
<proteinExistence type="predicted"/>
<dbReference type="STRING" id="4155.A0A022R3Y7"/>
<feature type="domain" description="KNOX1" evidence="4">
    <location>
        <begin position="104"/>
        <end position="148"/>
    </location>
</feature>
<gene>
    <name evidence="6" type="ORF">MIMGU_mgv11b016217mg</name>
</gene>
<dbReference type="InterPro" id="IPR005541">
    <property type="entry name" value="KNOX2"/>
</dbReference>
<name>A0A022R3Y7_ERYGU</name>
<comment type="subcellular location">
    <subcellularLocation>
        <location evidence="1">Nucleus</location>
    </subcellularLocation>
</comment>
<reference evidence="6 7" key="1">
    <citation type="journal article" date="2013" name="Proc. Natl. Acad. Sci. U.S.A.">
        <title>Fine-scale variation in meiotic recombination in Mimulus inferred from population shotgun sequencing.</title>
        <authorList>
            <person name="Hellsten U."/>
            <person name="Wright K.M."/>
            <person name="Jenkins J."/>
            <person name="Shu S."/>
            <person name="Yuan Y."/>
            <person name="Wessler S.R."/>
            <person name="Schmutz J."/>
            <person name="Willis J.H."/>
            <person name="Rokhsar D.S."/>
        </authorList>
    </citation>
    <scope>NUCLEOTIDE SEQUENCE [LARGE SCALE GENOMIC DNA]</scope>
    <source>
        <strain evidence="7">cv. DUN x IM62</strain>
    </source>
</reference>
<dbReference type="GO" id="GO:0005634">
    <property type="term" value="C:nucleus"/>
    <property type="evidence" value="ECO:0007669"/>
    <property type="project" value="UniProtKB-SubCell"/>
</dbReference>